<accession>A0ABQ9EQS8</accession>
<protein>
    <recommendedName>
        <fullName evidence="1">HTH psq-type domain-containing protein</fullName>
    </recommendedName>
</protein>
<feature type="domain" description="HTH psq-type" evidence="1">
    <location>
        <begin position="23"/>
        <end position="58"/>
    </location>
</feature>
<evidence type="ECO:0000313" key="2">
    <source>
        <dbReference type="EMBL" id="KAJ8307379.1"/>
    </source>
</evidence>
<evidence type="ECO:0000259" key="1">
    <source>
        <dbReference type="Pfam" id="PF05225"/>
    </source>
</evidence>
<comment type="caution">
    <text evidence="2">The sequence shown here is derived from an EMBL/GenBank/DDBJ whole genome shotgun (WGS) entry which is preliminary data.</text>
</comment>
<dbReference type="PANTHER" id="PTHR19303">
    <property type="entry name" value="TRANSPOSON"/>
    <property type="match status" value="1"/>
</dbReference>
<dbReference type="InterPro" id="IPR007889">
    <property type="entry name" value="HTH_Psq"/>
</dbReference>
<dbReference type="SUPFAM" id="SSF46689">
    <property type="entry name" value="Homeodomain-like"/>
    <property type="match status" value="1"/>
</dbReference>
<keyword evidence="3" id="KW-1185">Reference proteome</keyword>
<dbReference type="InterPro" id="IPR050863">
    <property type="entry name" value="CenT-Element_Derived"/>
</dbReference>
<dbReference type="Gene3D" id="1.10.10.60">
    <property type="entry name" value="Homeodomain-like"/>
    <property type="match status" value="1"/>
</dbReference>
<dbReference type="Pfam" id="PF05225">
    <property type="entry name" value="HTH_psq"/>
    <property type="match status" value="1"/>
</dbReference>
<dbReference type="InterPro" id="IPR009057">
    <property type="entry name" value="Homeodomain-like_sf"/>
</dbReference>
<proteinExistence type="predicted"/>
<reference evidence="2 3" key="1">
    <citation type="submission" date="2022-12" db="EMBL/GenBank/DDBJ databases">
        <title>Chromosome-level genome of Tegillarca granosa.</title>
        <authorList>
            <person name="Kim J."/>
        </authorList>
    </citation>
    <scope>NUCLEOTIDE SEQUENCE [LARGE SCALE GENOMIC DNA]</scope>
    <source>
        <strain evidence="2">Teg-2019</strain>
        <tissue evidence="2">Adductor muscle</tissue>
    </source>
</reference>
<dbReference type="PANTHER" id="PTHR19303:SF74">
    <property type="entry name" value="POGO TRANSPOSABLE ELEMENT WITH KRAB DOMAIN"/>
    <property type="match status" value="1"/>
</dbReference>
<dbReference type="EMBL" id="JARBDR010000793">
    <property type="protein sequence ID" value="KAJ8307379.1"/>
    <property type="molecule type" value="Genomic_DNA"/>
</dbReference>
<dbReference type="Proteomes" id="UP001217089">
    <property type="component" value="Unassembled WGS sequence"/>
</dbReference>
<sequence>MRQKQVNPQQIKNLYRVYSPSSMTNAFLAVKEQNMSVKRASRQYNVPETTLRQRILGRVSCDTTSSGTPPILSQEEEAVFVEHLKAMANMGYGYTRTEVVQMASEYAVTLQKRDREHPFILKWFRKFMGRWPELSVNKPRSLSVARAKATSKDVVDTYFQSLKEILDKYGLQDKPENIYNVDEKVLQTEHSPPYVVGPRVSTVSAVTSGKSTTTTVIGCGNALGVSLPPYFIFKGQRMRQELLDGCSEGTGGTVSESAHTSHVLQPLDLGCFGPFQRIYNSECHKFIRQNPSSTITRYNICSIACRSYIHALSPANLQSSFRKSGIYPYNPSTVDELNFKPSFALKSSCHTVTDE</sequence>
<evidence type="ECO:0000313" key="3">
    <source>
        <dbReference type="Proteomes" id="UP001217089"/>
    </source>
</evidence>
<organism evidence="2 3">
    <name type="scientific">Tegillarca granosa</name>
    <name type="common">Malaysian cockle</name>
    <name type="synonym">Anadara granosa</name>
    <dbReference type="NCBI Taxonomy" id="220873"/>
    <lineage>
        <taxon>Eukaryota</taxon>
        <taxon>Metazoa</taxon>
        <taxon>Spiralia</taxon>
        <taxon>Lophotrochozoa</taxon>
        <taxon>Mollusca</taxon>
        <taxon>Bivalvia</taxon>
        <taxon>Autobranchia</taxon>
        <taxon>Pteriomorphia</taxon>
        <taxon>Arcoida</taxon>
        <taxon>Arcoidea</taxon>
        <taxon>Arcidae</taxon>
        <taxon>Tegillarca</taxon>
    </lineage>
</organism>
<gene>
    <name evidence="2" type="ORF">KUTeg_015463</name>
</gene>
<name>A0ABQ9EQS8_TEGGR</name>